<evidence type="ECO:0000313" key="2">
    <source>
        <dbReference type="Proteomes" id="UP000198263"/>
    </source>
</evidence>
<dbReference type="InterPro" id="IPR021234">
    <property type="entry name" value="DUF2827"/>
</dbReference>
<dbReference type="Pfam" id="PF10933">
    <property type="entry name" value="DUF2827"/>
    <property type="match status" value="1"/>
</dbReference>
<accession>A0A658QV57</accession>
<reference evidence="1 2" key="1">
    <citation type="submission" date="2016-01" db="EMBL/GenBank/DDBJ databases">
        <authorList>
            <person name="Peeters C."/>
        </authorList>
    </citation>
    <scope>NUCLEOTIDE SEQUENCE [LARGE SCALE GENOMIC DNA]</scope>
    <source>
        <strain evidence="1">LMG 29315</strain>
    </source>
</reference>
<name>A0A658QV57_9BURK</name>
<dbReference type="Proteomes" id="UP000198263">
    <property type="component" value="Unassembled WGS sequence"/>
</dbReference>
<evidence type="ECO:0000313" key="1">
    <source>
        <dbReference type="EMBL" id="SAL25632.1"/>
    </source>
</evidence>
<organism evidence="1 2">
    <name type="scientific">Caballeronia concitans</name>
    <dbReference type="NCBI Taxonomy" id="1777133"/>
    <lineage>
        <taxon>Bacteria</taxon>
        <taxon>Pseudomonadati</taxon>
        <taxon>Pseudomonadota</taxon>
        <taxon>Betaproteobacteria</taxon>
        <taxon>Burkholderiales</taxon>
        <taxon>Burkholderiaceae</taxon>
        <taxon>Caballeronia</taxon>
    </lineage>
</organism>
<gene>
    <name evidence="1" type="ORF">AWB72_01933</name>
</gene>
<dbReference type="AlphaFoldDB" id="A0A658QV57"/>
<dbReference type="EMBL" id="FCNV02000003">
    <property type="protein sequence ID" value="SAL25632.1"/>
    <property type="molecule type" value="Genomic_DNA"/>
</dbReference>
<evidence type="ECO:0008006" key="3">
    <source>
        <dbReference type="Google" id="ProtNLM"/>
    </source>
</evidence>
<proteinExistence type="predicted"/>
<keyword evidence="2" id="KW-1185">Reference proteome</keyword>
<sequence>MVSMRIGISMASYEGQSIWSNGMGQNIVFLAELFQRLPFVASVDLIDVGALAAMPQEVDVAGKKLRVMTMREATDAVDVVIELGGALDVGWLDLMRARGRKVAFYVVGQPYLGLTEAAVFEKPGHMPRPDRCDEVWLLAKDAPSAPILRTLHRCDVFEVPYIWHPQFLEQRMADVAQHGHHYGYRPRAEAGTRALRVGIFEPNISVQKTSSIPMLICDEAYRADRESIASMIALNTFHMKDHPTLLYLANSLDLVRDHRALFEGRHDIVSFMAMHGDAVVSHQWANDQNYVYLDALHGGYPLIHNSHLIGDCGYRYDGFDSEDAGRVLRAAFERHDANLQAYRATAQAFLRTLDPLYEANVRAYSDALDALFRKS</sequence>
<protein>
    <recommendedName>
        <fullName evidence="3">DUF2827 domain-containing protein</fullName>
    </recommendedName>
</protein>
<comment type="caution">
    <text evidence="1">The sequence shown here is derived from an EMBL/GenBank/DDBJ whole genome shotgun (WGS) entry which is preliminary data.</text>
</comment>